<dbReference type="Pfam" id="PF14689">
    <property type="entry name" value="SPOB_a"/>
    <property type="match status" value="1"/>
</dbReference>
<dbReference type="EMBL" id="JACJVR010000086">
    <property type="protein sequence ID" value="MBB6694173.1"/>
    <property type="molecule type" value="Genomic_DNA"/>
</dbReference>
<dbReference type="SUPFAM" id="SSF55874">
    <property type="entry name" value="ATPase domain of HSP90 chaperone/DNA topoisomerase II/histidine kinase"/>
    <property type="match status" value="1"/>
</dbReference>
<dbReference type="InterPro" id="IPR003594">
    <property type="entry name" value="HATPase_dom"/>
</dbReference>
<feature type="transmembrane region" description="Helical" evidence="4">
    <location>
        <begin position="126"/>
        <end position="148"/>
    </location>
</feature>
<comment type="caution">
    <text evidence="6">The sequence shown here is derived from an EMBL/GenBank/DDBJ whole genome shotgun (WGS) entry which is preliminary data.</text>
</comment>
<keyword evidence="7" id="KW-1185">Reference proteome</keyword>
<keyword evidence="4" id="KW-1133">Transmembrane helix</keyword>
<feature type="domain" description="Histidine kinase/HSP90-like ATPase" evidence="5">
    <location>
        <begin position="335"/>
        <end position="446"/>
    </location>
</feature>
<protein>
    <submittedName>
        <fullName evidence="6">Spo0B domain-containing protein</fullName>
    </submittedName>
</protein>
<dbReference type="GO" id="GO:0042802">
    <property type="term" value="F:identical protein binding"/>
    <property type="evidence" value="ECO:0007669"/>
    <property type="project" value="TreeGrafter"/>
</dbReference>
<dbReference type="Gene3D" id="3.30.565.10">
    <property type="entry name" value="Histidine kinase-like ATPase, C-terminal domain"/>
    <property type="match status" value="1"/>
</dbReference>
<organism evidence="6 7">
    <name type="scientific">Cohnella xylanilytica</name>
    <dbReference type="NCBI Taxonomy" id="557555"/>
    <lineage>
        <taxon>Bacteria</taxon>
        <taxon>Bacillati</taxon>
        <taxon>Bacillota</taxon>
        <taxon>Bacilli</taxon>
        <taxon>Bacillales</taxon>
        <taxon>Paenibacillaceae</taxon>
        <taxon>Cohnella</taxon>
    </lineage>
</organism>
<dbReference type="Pfam" id="PF02518">
    <property type="entry name" value="HATPase_c"/>
    <property type="match status" value="1"/>
</dbReference>
<dbReference type="PANTHER" id="PTHR40448">
    <property type="entry name" value="TWO-COMPONENT SENSOR HISTIDINE KINASE"/>
    <property type="match status" value="1"/>
</dbReference>
<keyword evidence="4" id="KW-0812">Transmembrane</keyword>
<dbReference type="RefSeq" id="WP_185138143.1">
    <property type="nucleotide sequence ID" value="NZ_JACJVR010000086.1"/>
</dbReference>
<keyword evidence="4" id="KW-0472">Membrane</keyword>
<dbReference type="SMART" id="SM00387">
    <property type="entry name" value="HATPase_c"/>
    <property type="match status" value="1"/>
</dbReference>
<evidence type="ECO:0000256" key="4">
    <source>
        <dbReference type="SAM" id="Phobius"/>
    </source>
</evidence>
<accession>A0A841U7C9</accession>
<name>A0A841U7C9_9BACL</name>
<evidence type="ECO:0000313" key="6">
    <source>
        <dbReference type="EMBL" id="MBB6694173.1"/>
    </source>
</evidence>
<keyword evidence="2" id="KW-0808">Transferase</keyword>
<evidence type="ECO:0000256" key="3">
    <source>
        <dbReference type="ARBA" id="ARBA00022777"/>
    </source>
</evidence>
<feature type="transmembrane region" description="Helical" evidence="4">
    <location>
        <begin position="92"/>
        <end position="114"/>
    </location>
</feature>
<evidence type="ECO:0000259" key="5">
    <source>
        <dbReference type="SMART" id="SM00387"/>
    </source>
</evidence>
<dbReference type="Gene3D" id="1.10.287.130">
    <property type="match status" value="1"/>
</dbReference>
<dbReference type="SUPFAM" id="SSF55890">
    <property type="entry name" value="Sporulation response regulatory protein Spo0B"/>
    <property type="match status" value="1"/>
</dbReference>
<feature type="transmembrane region" description="Helical" evidence="4">
    <location>
        <begin position="206"/>
        <end position="226"/>
    </location>
</feature>
<proteinExistence type="predicted"/>
<dbReference type="AlphaFoldDB" id="A0A841U7C9"/>
<feature type="transmembrane region" description="Helical" evidence="4">
    <location>
        <begin position="12"/>
        <end position="30"/>
    </location>
</feature>
<dbReference type="Proteomes" id="UP000553776">
    <property type="component" value="Unassembled WGS sequence"/>
</dbReference>
<evidence type="ECO:0000256" key="2">
    <source>
        <dbReference type="ARBA" id="ARBA00022679"/>
    </source>
</evidence>
<feature type="transmembrane region" description="Helical" evidence="4">
    <location>
        <begin position="62"/>
        <end position="80"/>
    </location>
</feature>
<dbReference type="PANTHER" id="PTHR40448:SF1">
    <property type="entry name" value="TWO-COMPONENT SENSOR HISTIDINE KINASE"/>
    <property type="match status" value="1"/>
</dbReference>
<dbReference type="InterPro" id="IPR036890">
    <property type="entry name" value="HATPase_C_sf"/>
</dbReference>
<dbReference type="GO" id="GO:0000155">
    <property type="term" value="F:phosphorelay sensor kinase activity"/>
    <property type="evidence" value="ECO:0007669"/>
    <property type="project" value="InterPro"/>
</dbReference>
<gene>
    <name evidence="6" type="ORF">H7B90_22475</name>
</gene>
<evidence type="ECO:0000256" key="1">
    <source>
        <dbReference type="ARBA" id="ARBA00022553"/>
    </source>
</evidence>
<feature type="transmembrane region" description="Helical" evidence="4">
    <location>
        <begin position="169"/>
        <end position="194"/>
    </location>
</feature>
<reference evidence="6 7" key="1">
    <citation type="submission" date="2020-08" db="EMBL/GenBank/DDBJ databases">
        <title>Cohnella phylogeny.</title>
        <authorList>
            <person name="Dunlap C."/>
        </authorList>
    </citation>
    <scope>NUCLEOTIDE SEQUENCE [LARGE SCALE GENOMIC DNA]</scope>
    <source>
        <strain evidence="6 7">DSM 25239</strain>
    </source>
</reference>
<dbReference type="InterPro" id="IPR016120">
    <property type="entry name" value="Sig_transdc_His_kin_SpoOB"/>
</dbReference>
<sequence>MESFWNFAVMDLLVSWPETFTIWCLAFALLERPAPGLYKRVALLAVGSSIYTDALIRYLPLHLHLVNSLLCSALMLALLFRRTSLKRKIGIFVTAYLIGIATDLATSSAFVFGWKQPPGSFMEDGSLAYMLLALYPVLAVEWLAAWYVRRRGLKRIRSLLDRVVDHSGAGISPLVLFIILQFGLLATIEILYFLDRIGSRGAMVPGLIGGAIVLGLVSLVLILWLFGRTREETARMAQDVYVEEINRMFTSIRGQRHDFLNHVQVMHTMLQMGKTAELKAYMAEVVKETHAVNAVVQHGSPALAAFVQAKTAVAVSRGIPFTCELSDEWQSLSTIRMIDIVKIVGNLVNNAFDESELLPPADRLVHASMRCGSDRVELVVTNRVRSLEGIDPELLFAPGYTTKSDRHSGLGLPIVQERVKHYRGTIEVRTVGTDTIAFHVVLPRSGSGLSSQAG</sequence>
<dbReference type="InterPro" id="IPR039506">
    <property type="entry name" value="SPOB_a"/>
</dbReference>
<evidence type="ECO:0000313" key="7">
    <source>
        <dbReference type="Proteomes" id="UP000553776"/>
    </source>
</evidence>
<keyword evidence="1" id="KW-0597">Phosphoprotein</keyword>
<keyword evidence="3" id="KW-0418">Kinase</keyword>